<dbReference type="InterPro" id="IPR058580">
    <property type="entry name" value="DUF2828"/>
</dbReference>
<feature type="domain" description="DUF2828" evidence="1">
    <location>
        <begin position="51"/>
        <end position="429"/>
    </location>
</feature>
<evidence type="ECO:0000313" key="4">
    <source>
        <dbReference type="Proteomes" id="UP000623129"/>
    </source>
</evidence>
<dbReference type="InterPro" id="IPR056690">
    <property type="entry name" value="DUF7788"/>
</dbReference>
<accession>A0A833R499</accession>
<dbReference type="AlphaFoldDB" id="A0A833R499"/>
<dbReference type="PANTHER" id="PTHR31373">
    <property type="entry name" value="OS06G0652100 PROTEIN"/>
    <property type="match status" value="1"/>
</dbReference>
<name>A0A833R499_9POAL</name>
<organism evidence="3 4">
    <name type="scientific">Carex littledalei</name>
    <dbReference type="NCBI Taxonomy" id="544730"/>
    <lineage>
        <taxon>Eukaryota</taxon>
        <taxon>Viridiplantae</taxon>
        <taxon>Streptophyta</taxon>
        <taxon>Embryophyta</taxon>
        <taxon>Tracheophyta</taxon>
        <taxon>Spermatophyta</taxon>
        <taxon>Magnoliopsida</taxon>
        <taxon>Liliopsida</taxon>
        <taxon>Poales</taxon>
        <taxon>Cyperaceae</taxon>
        <taxon>Cyperoideae</taxon>
        <taxon>Cariceae</taxon>
        <taxon>Carex</taxon>
        <taxon>Carex subgen. Euthyceras</taxon>
    </lineage>
</organism>
<gene>
    <name evidence="3" type="ORF">FCM35_KLT04949</name>
</gene>
<reference evidence="3" key="1">
    <citation type="submission" date="2020-01" db="EMBL/GenBank/DDBJ databases">
        <title>Genome sequence of Kobresia littledalei, the first chromosome-level genome in the family Cyperaceae.</title>
        <authorList>
            <person name="Qu G."/>
        </authorList>
    </citation>
    <scope>NUCLEOTIDE SEQUENCE</scope>
    <source>
        <strain evidence="3">C.B.Clarke</strain>
        <tissue evidence="3">Leaf</tissue>
    </source>
</reference>
<dbReference type="Pfam" id="PF25043">
    <property type="entry name" value="DUF7788"/>
    <property type="match status" value="1"/>
</dbReference>
<comment type="caution">
    <text evidence="3">The sequence shown here is derived from an EMBL/GenBank/DDBJ whole genome shotgun (WGS) entry which is preliminary data.</text>
</comment>
<evidence type="ECO:0000259" key="2">
    <source>
        <dbReference type="Pfam" id="PF25043"/>
    </source>
</evidence>
<evidence type="ECO:0000259" key="1">
    <source>
        <dbReference type="Pfam" id="PF11443"/>
    </source>
</evidence>
<dbReference type="Proteomes" id="UP000623129">
    <property type="component" value="Unassembled WGS sequence"/>
</dbReference>
<dbReference type="InterPro" id="IPR011205">
    <property type="entry name" value="UCP015417_vWA"/>
</dbReference>
<dbReference type="OrthoDB" id="1149618at2759"/>
<evidence type="ECO:0008006" key="5">
    <source>
        <dbReference type="Google" id="ProtNLM"/>
    </source>
</evidence>
<protein>
    <recommendedName>
        <fullName evidence="5">Plant/T31B5-30 protein</fullName>
    </recommendedName>
</protein>
<dbReference type="PANTHER" id="PTHR31373:SF17">
    <property type="entry name" value="OS06G0652100 PROTEIN"/>
    <property type="match status" value="1"/>
</dbReference>
<dbReference type="Gene3D" id="3.40.50.410">
    <property type="entry name" value="von Willebrand factor, type A domain"/>
    <property type="match status" value="1"/>
</dbReference>
<evidence type="ECO:0000313" key="3">
    <source>
        <dbReference type="EMBL" id="KAF3329618.1"/>
    </source>
</evidence>
<proteinExistence type="predicted"/>
<dbReference type="SUPFAM" id="SSF53300">
    <property type="entry name" value="vWA-like"/>
    <property type="match status" value="1"/>
</dbReference>
<dbReference type="PIRSF" id="PIRSF015417">
    <property type="entry name" value="T31B5_30_vWA"/>
    <property type="match status" value="1"/>
</dbReference>
<dbReference type="Pfam" id="PF11443">
    <property type="entry name" value="DUF2828"/>
    <property type="match status" value="1"/>
</dbReference>
<feature type="domain" description="DUF7788" evidence="2">
    <location>
        <begin position="431"/>
        <end position="613"/>
    </location>
</feature>
<dbReference type="EMBL" id="SWLB01000014">
    <property type="protein sequence ID" value="KAF3329618.1"/>
    <property type="molecule type" value="Genomic_DNA"/>
</dbReference>
<sequence>MAVTSNILVGPPEARLATSTGNTSFNNSTNCIKTIPISDPSTGTEPMKGLTENCSATYLASGDPCLDFFFQIVPGTTADRVTSLLSAAWATDPSAALRLMCNLRGVRGSGKSDREGFYASALWLHSQHPKTLALNAGPISEFGYLKDMPELLHRIINGGSTRTRPRKIRAKPGRFNRHRFVARPNRRSKAARLAQKNELSTEERIATDLEKGRVLSEKAAELRRSRRAEAAKRALERYNRDPNYRLLHDCTADLFASLLSKDLQQFNSGKENCHLSLAAKWCPTLDSPYDRSTLLCEAIACRLFPKDSDAEFASLSDEHYAYRARERLRKVVLVPLRRALQLPEVYIGKGDWGSIPYNRVASVAMKNYKEFFLKYDKERFESFLGDVKEGKAKIAAGALLPHEILQSDDEVADLQWERMVNDLLTKGKLSNSIAVCDVSGSMYGTPMEVCVALGLLVSELSEEPWHGRIITFSENPQLHLIRGGTIKEKMNFVERMDWGMNTDFQKVFDKMLEVAVQGQLPPEKMVKRVFVFSDMEFDEASANPWETDYEVIKRKYEENGYGEAVPEVVFWNLRDSLSVPVTASEKGVALVSGFSKNMLKLFLEGGGIISPRAVMEKAISGKEYEKLVVFD</sequence>
<keyword evidence="4" id="KW-1185">Reference proteome</keyword>
<dbReference type="InterPro" id="IPR036465">
    <property type="entry name" value="vWFA_dom_sf"/>
</dbReference>